<proteinExistence type="predicted"/>
<dbReference type="EMBL" id="LR130778">
    <property type="protein sequence ID" value="VDN48185.1"/>
    <property type="molecule type" value="Genomic_DNA"/>
</dbReference>
<gene>
    <name evidence="1" type="ORF">PATL70BA_2293</name>
</gene>
<evidence type="ECO:0000313" key="1">
    <source>
        <dbReference type="EMBL" id="VDN48185.1"/>
    </source>
</evidence>
<dbReference type="Proteomes" id="UP000279029">
    <property type="component" value="Chromosome"/>
</dbReference>
<dbReference type="RefSeq" id="WP_125137360.1">
    <property type="nucleotide sequence ID" value="NZ_LR130778.1"/>
</dbReference>
<evidence type="ECO:0008006" key="3">
    <source>
        <dbReference type="Google" id="ProtNLM"/>
    </source>
</evidence>
<evidence type="ECO:0000313" key="2">
    <source>
        <dbReference type="Proteomes" id="UP000279029"/>
    </source>
</evidence>
<protein>
    <recommendedName>
        <fullName evidence="3">Arsenical resistance operon transcriptional repressor ArsD</fullName>
    </recommendedName>
</protein>
<name>A0A3P7NYY5_9FIRM</name>
<accession>A0A3P7NYY5</accession>
<dbReference type="KEGG" id="cbar:PATL70BA_2293"/>
<reference evidence="1 2" key="1">
    <citation type="submission" date="2018-09" db="EMBL/GenBank/DDBJ databases">
        <authorList>
            <person name="Postec A."/>
        </authorList>
    </citation>
    <scope>NUCLEOTIDE SEQUENCE [LARGE SCALE GENOMIC DNA]</scope>
    <source>
        <strain evidence="1">70B-A</strain>
    </source>
</reference>
<sequence>MKKNIEIFTLKGQDTATLNSGCSACSSGCEPVAHTIPSTITAFEEHYGALADITRFDLEEHNTKQVADRLQAVYTGSGEQLIITASNIRFILSKLAPIVAIDGRLVANNYVPTADELKYAIDHGKGIDASICS</sequence>
<keyword evidence="2" id="KW-1185">Reference proteome</keyword>
<dbReference type="AlphaFoldDB" id="A0A3P7NYY5"/>
<organism evidence="1 2">
    <name type="scientific">Petrocella atlantisensis</name>
    <dbReference type="NCBI Taxonomy" id="2173034"/>
    <lineage>
        <taxon>Bacteria</taxon>
        <taxon>Bacillati</taxon>
        <taxon>Bacillota</taxon>
        <taxon>Clostridia</taxon>
        <taxon>Lachnospirales</taxon>
        <taxon>Vallitaleaceae</taxon>
        <taxon>Petrocella</taxon>
    </lineage>
</organism>